<gene>
    <name evidence="2" type="ORF">N7509_013487</name>
</gene>
<comment type="caution">
    <text evidence="2">The sequence shown here is derived from an EMBL/GenBank/DDBJ whole genome shotgun (WGS) entry which is preliminary data.</text>
</comment>
<reference evidence="2" key="1">
    <citation type="submission" date="2022-12" db="EMBL/GenBank/DDBJ databases">
        <authorList>
            <person name="Petersen C."/>
        </authorList>
    </citation>
    <scope>NUCLEOTIDE SEQUENCE</scope>
    <source>
        <strain evidence="2">IBT 29677</strain>
    </source>
</reference>
<evidence type="ECO:0000313" key="2">
    <source>
        <dbReference type="EMBL" id="KAJ5376601.1"/>
    </source>
</evidence>
<dbReference type="PANTHER" id="PTHR23024">
    <property type="entry name" value="ARYLACETAMIDE DEACETYLASE"/>
    <property type="match status" value="1"/>
</dbReference>
<name>A0A9W9VEN7_9EURO</name>
<organism evidence="2 3">
    <name type="scientific">Penicillium cosmopolitanum</name>
    <dbReference type="NCBI Taxonomy" id="1131564"/>
    <lineage>
        <taxon>Eukaryota</taxon>
        <taxon>Fungi</taxon>
        <taxon>Dikarya</taxon>
        <taxon>Ascomycota</taxon>
        <taxon>Pezizomycotina</taxon>
        <taxon>Eurotiomycetes</taxon>
        <taxon>Eurotiomycetidae</taxon>
        <taxon>Eurotiales</taxon>
        <taxon>Aspergillaceae</taxon>
        <taxon>Penicillium</taxon>
    </lineage>
</organism>
<dbReference type="GeneID" id="81377104"/>
<dbReference type="InterPro" id="IPR013094">
    <property type="entry name" value="AB_hydrolase_3"/>
</dbReference>
<dbReference type="GO" id="GO:0072330">
    <property type="term" value="P:monocarboxylic acid biosynthetic process"/>
    <property type="evidence" value="ECO:0007669"/>
    <property type="project" value="UniProtKB-ARBA"/>
</dbReference>
<reference evidence="2" key="2">
    <citation type="journal article" date="2023" name="IMA Fungus">
        <title>Comparative genomic study of the Penicillium genus elucidates a diverse pangenome and 15 lateral gene transfer events.</title>
        <authorList>
            <person name="Petersen C."/>
            <person name="Sorensen T."/>
            <person name="Nielsen M.R."/>
            <person name="Sondergaard T.E."/>
            <person name="Sorensen J.L."/>
            <person name="Fitzpatrick D.A."/>
            <person name="Frisvad J.C."/>
            <person name="Nielsen K.L."/>
        </authorList>
    </citation>
    <scope>NUCLEOTIDE SEQUENCE</scope>
    <source>
        <strain evidence="2">IBT 29677</strain>
    </source>
</reference>
<proteinExistence type="predicted"/>
<dbReference type="Gene3D" id="3.40.50.1820">
    <property type="entry name" value="alpha/beta hydrolase"/>
    <property type="match status" value="1"/>
</dbReference>
<dbReference type="Pfam" id="PF07859">
    <property type="entry name" value="Abhydrolase_3"/>
    <property type="match status" value="1"/>
</dbReference>
<dbReference type="AlphaFoldDB" id="A0A9W9VEN7"/>
<dbReference type="GO" id="GO:0016787">
    <property type="term" value="F:hydrolase activity"/>
    <property type="evidence" value="ECO:0007669"/>
    <property type="project" value="InterPro"/>
</dbReference>
<dbReference type="InterPro" id="IPR050466">
    <property type="entry name" value="Carboxylest/Gibb_receptor"/>
</dbReference>
<dbReference type="Proteomes" id="UP001147747">
    <property type="component" value="Unassembled WGS sequence"/>
</dbReference>
<dbReference type="SUPFAM" id="SSF53474">
    <property type="entry name" value="alpha/beta-Hydrolases"/>
    <property type="match status" value="1"/>
</dbReference>
<accession>A0A9W9VEN7</accession>
<protein>
    <recommendedName>
        <fullName evidence="1">Alpha/beta hydrolase fold-3 domain-containing protein</fullName>
    </recommendedName>
</protein>
<keyword evidence="3" id="KW-1185">Reference proteome</keyword>
<dbReference type="EMBL" id="JAPZBU010000012">
    <property type="protein sequence ID" value="KAJ5376601.1"/>
    <property type="molecule type" value="Genomic_DNA"/>
</dbReference>
<sequence>MGLHYVYHKAIAAVLRALVRPRLHLNPKPNETIFIPSRDAGRTIKVHLYKPATATNPTPVLINFCGSGSVLPTYGNDDEFCLYVANQTRYSVLDVQYRLGPENPFPAAFHDAEDVVNWARSQPDRFDASELSLSGFSSGGNIALGLSSSSSQFCQEGQPSIFHTVISLYGPTNMALPTPEKPQVDKSNWIMRKIFPGFSHLCHKCSIPNGVDPKDPRLSPKFANPNNFPNNVLTITAAQCSFALEAEDLAQRLVSIDGKYSVYKRMDGCAHGWDKEAIRGTAQCAAKDEAYALVASMLQGNLKRDFPAGDLSKKDN</sequence>
<dbReference type="InterPro" id="IPR029058">
    <property type="entry name" value="AB_hydrolase_fold"/>
</dbReference>
<dbReference type="OrthoDB" id="408631at2759"/>
<dbReference type="GO" id="GO:0017000">
    <property type="term" value="P:antibiotic biosynthetic process"/>
    <property type="evidence" value="ECO:0007669"/>
    <property type="project" value="UniProtKB-ARBA"/>
</dbReference>
<feature type="domain" description="Alpha/beta hydrolase fold-3" evidence="1">
    <location>
        <begin position="62"/>
        <end position="273"/>
    </location>
</feature>
<dbReference type="RefSeq" id="XP_056481631.1">
    <property type="nucleotide sequence ID" value="XM_056638124.1"/>
</dbReference>
<evidence type="ECO:0000313" key="3">
    <source>
        <dbReference type="Proteomes" id="UP001147747"/>
    </source>
</evidence>
<evidence type="ECO:0000259" key="1">
    <source>
        <dbReference type="Pfam" id="PF07859"/>
    </source>
</evidence>
<dbReference type="PANTHER" id="PTHR23024:SF242">
    <property type="entry name" value="ALPHA_BETA HYDROLASE FOLD-3 DOMAIN-CONTAINING PROTEIN-RELATED"/>
    <property type="match status" value="1"/>
</dbReference>